<feature type="signal peptide" evidence="7">
    <location>
        <begin position="1"/>
        <end position="20"/>
    </location>
</feature>
<dbReference type="PANTHER" id="PTHR12815:SF47">
    <property type="entry name" value="TRANSLOCATION AND ASSEMBLY MODULE SUBUNIT TAMA"/>
    <property type="match status" value="1"/>
</dbReference>
<evidence type="ECO:0000256" key="3">
    <source>
        <dbReference type="ARBA" id="ARBA00022692"/>
    </source>
</evidence>
<keyword evidence="6" id="KW-0998">Cell outer membrane</keyword>
<name>A0A437RCT3_9BURK</name>
<evidence type="ECO:0000256" key="2">
    <source>
        <dbReference type="ARBA" id="ARBA00022452"/>
    </source>
</evidence>
<dbReference type="PROSITE" id="PS51257">
    <property type="entry name" value="PROKAR_LIPOPROTEIN"/>
    <property type="match status" value="1"/>
</dbReference>
<evidence type="ECO:0000313" key="10">
    <source>
        <dbReference type="Proteomes" id="UP000285575"/>
    </source>
</evidence>
<keyword evidence="10" id="KW-1185">Reference proteome</keyword>
<dbReference type="PANTHER" id="PTHR12815">
    <property type="entry name" value="SORTING AND ASSEMBLY MACHINERY SAMM50 PROTEIN FAMILY MEMBER"/>
    <property type="match status" value="1"/>
</dbReference>
<dbReference type="OrthoDB" id="9769707at2"/>
<keyword evidence="2" id="KW-1134">Transmembrane beta strand</keyword>
<feature type="chain" id="PRO_5019414135" evidence="7">
    <location>
        <begin position="21"/>
        <end position="634"/>
    </location>
</feature>
<evidence type="ECO:0000256" key="4">
    <source>
        <dbReference type="ARBA" id="ARBA00022729"/>
    </source>
</evidence>
<organism evidence="9 10">
    <name type="scientific">Rubrivivax rivuli</name>
    <dbReference type="NCBI Taxonomy" id="1862385"/>
    <lineage>
        <taxon>Bacteria</taxon>
        <taxon>Pseudomonadati</taxon>
        <taxon>Pseudomonadota</taxon>
        <taxon>Betaproteobacteria</taxon>
        <taxon>Burkholderiales</taxon>
        <taxon>Sphaerotilaceae</taxon>
        <taxon>Rubrivivax</taxon>
    </lineage>
</organism>
<reference evidence="9 10" key="1">
    <citation type="submission" date="2019-01" db="EMBL/GenBank/DDBJ databases">
        <authorList>
            <person name="Chen W.-M."/>
        </authorList>
    </citation>
    <scope>NUCLEOTIDE SEQUENCE [LARGE SCALE GENOMIC DNA]</scope>
    <source>
        <strain evidence="9 10">KYPY4</strain>
    </source>
</reference>
<dbReference type="PROSITE" id="PS51779">
    <property type="entry name" value="POTRA"/>
    <property type="match status" value="1"/>
</dbReference>
<dbReference type="InterPro" id="IPR034746">
    <property type="entry name" value="POTRA"/>
</dbReference>
<keyword evidence="4 7" id="KW-0732">Signal</keyword>
<evidence type="ECO:0000313" key="9">
    <source>
        <dbReference type="EMBL" id="RVU44561.1"/>
    </source>
</evidence>
<dbReference type="EMBL" id="SACR01000005">
    <property type="protein sequence ID" value="RVU44561.1"/>
    <property type="molecule type" value="Genomic_DNA"/>
</dbReference>
<dbReference type="Gene3D" id="2.40.160.50">
    <property type="entry name" value="membrane protein fhac: a member of the omp85/tpsb transporter family"/>
    <property type="match status" value="1"/>
</dbReference>
<evidence type="ECO:0000259" key="8">
    <source>
        <dbReference type="PROSITE" id="PS51779"/>
    </source>
</evidence>
<keyword evidence="3" id="KW-0812">Transmembrane</keyword>
<dbReference type="Pfam" id="PF01103">
    <property type="entry name" value="Omp85"/>
    <property type="match status" value="1"/>
</dbReference>
<evidence type="ECO:0000256" key="6">
    <source>
        <dbReference type="ARBA" id="ARBA00023237"/>
    </source>
</evidence>
<evidence type="ECO:0000256" key="5">
    <source>
        <dbReference type="ARBA" id="ARBA00023136"/>
    </source>
</evidence>
<dbReference type="Proteomes" id="UP000285575">
    <property type="component" value="Unassembled WGS sequence"/>
</dbReference>
<evidence type="ECO:0000256" key="1">
    <source>
        <dbReference type="ARBA" id="ARBA00004370"/>
    </source>
</evidence>
<gene>
    <name evidence="9" type="ORF">EOE66_18035</name>
</gene>
<dbReference type="InterPro" id="IPR000184">
    <property type="entry name" value="Bac_surfAg_D15"/>
</dbReference>
<evidence type="ECO:0000256" key="7">
    <source>
        <dbReference type="SAM" id="SignalP"/>
    </source>
</evidence>
<comment type="subcellular location">
    <subcellularLocation>
        <location evidence="1">Membrane</location>
    </subcellularLocation>
</comment>
<protein>
    <submittedName>
        <fullName evidence="9">Outer membrane protein assembly factor</fullName>
    </submittedName>
</protein>
<sequence length="634" mass="68265">MTWRRAATALALAALGGLGAGCASLGAGRGGEAATPPAAAASGAAEGFLLVTPQEYEQQSPTLGVVIEIDAPSALKALLEKHLDLVRLGRINRDEVEDSEWARLIDASPAQVRELLQTEGYFAPQVSIERSAGRAQGQPDRVRLKVEPGERARIGRVTLEAEGALERGHAAGEAYARETLAAWLAAWPLAQGSEFRNAAWSDAKASALARLRAAGYATATWVGTGAQVDPETNTVRLFLVADSGPLFRLGSVEIEGLVRHDSETLLNLSGVPRGTPVSEAFLLDYQERIQKAGLFENVSVTLDPDATQAERARVLVRLREAPLQVYTTGLGVSANTGPRASVEHTWRRVFGFAASSRNKVEWGQKRQFWEGEISTHPAEKQYRNLIGGTVENLESDSDTVLSQRLRLGRTQDTQRIERLYFVEGERSRRTTNLGVRSSALALSLNYHGVWRDLDSVVLPTQGFTFAGQGGVGRSRGTNAEDGNFGRAYLRLTGYLPLGRAWYGQARVEAGQVFLGDNAVVPDSLKFRAGGDDSVRGYSFRSLGPQVNGAVGSGNVMYTASVELARPFLASMPALWGAVFVDAGNAADSFSALKPALGLGVGVRWRSPVGPLRIDWAYGREVRQARLHFSVGIAF</sequence>
<dbReference type="AlphaFoldDB" id="A0A437RCT3"/>
<accession>A0A437RCT3</accession>
<dbReference type="Gene3D" id="3.10.20.310">
    <property type="entry name" value="membrane protein fhac"/>
    <property type="match status" value="2"/>
</dbReference>
<dbReference type="InterPro" id="IPR039910">
    <property type="entry name" value="D15-like"/>
</dbReference>
<dbReference type="RefSeq" id="WP_128230106.1">
    <property type="nucleotide sequence ID" value="NZ_SACR01000005.1"/>
</dbReference>
<dbReference type="GO" id="GO:0009279">
    <property type="term" value="C:cell outer membrane"/>
    <property type="evidence" value="ECO:0007669"/>
    <property type="project" value="UniProtKB-SubCell"/>
</dbReference>
<proteinExistence type="predicted"/>
<keyword evidence="5" id="KW-0472">Membrane</keyword>
<feature type="domain" description="POTRA" evidence="8">
    <location>
        <begin position="247"/>
        <end position="321"/>
    </location>
</feature>
<comment type="caution">
    <text evidence="9">The sequence shown here is derived from an EMBL/GenBank/DDBJ whole genome shotgun (WGS) entry which is preliminary data.</text>
</comment>